<accession>A0A1J5QK19</accession>
<feature type="region of interest" description="Disordered" evidence="1">
    <location>
        <begin position="88"/>
        <end position="132"/>
    </location>
</feature>
<evidence type="ECO:0000256" key="1">
    <source>
        <dbReference type="SAM" id="MobiDB-lite"/>
    </source>
</evidence>
<comment type="caution">
    <text evidence="2">The sequence shown here is derived from an EMBL/GenBank/DDBJ whole genome shotgun (WGS) entry which is preliminary data.</text>
</comment>
<feature type="region of interest" description="Disordered" evidence="1">
    <location>
        <begin position="199"/>
        <end position="222"/>
    </location>
</feature>
<organism evidence="2">
    <name type="scientific">mine drainage metagenome</name>
    <dbReference type="NCBI Taxonomy" id="410659"/>
    <lineage>
        <taxon>unclassified sequences</taxon>
        <taxon>metagenomes</taxon>
        <taxon>ecological metagenomes</taxon>
    </lineage>
</organism>
<evidence type="ECO:0000313" key="2">
    <source>
        <dbReference type="EMBL" id="OIQ80324.1"/>
    </source>
</evidence>
<protein>
    <submittedName>
        <fullName evidence="2">Uncharacterized protein</fullName>
    </submittedName>
</protein>
<dbReference type="AlphaFoldDB" id="A0A1J5QK19"/>
<dbReference type="EMBL" id="MLJW01001076">
    <property type="protein sequence ID" value="OIQ80324.1"/>
    <property type="molecule type" value="Genomic_DNA"/>
</dbReference>
<sequence>MNPAAGVIATRPATAPDAPPSVVALPVIFFSRESQPIMPPTPERCVARAALAARPPAVSAEPALKPIHPNQSRPAPRSVSGRLWGAIISRGHPRRGPSTRARASADAPEQISTTVPPAKSSRPALFSQPSGDHVQWASGAYTRTDQTAMNVTNEPNRIRSADAPLISAAVRIANIIWNATNARGGTVRFIPGTATSAWVSPTRCSPPTSPPPASRSKASEYPTTVQVTETTAIVTKLCMIMPSACFDRTIPA</sequence>
<proteinExistence type="predicted"/>
<name>A0A1J5QK19_9ZZZZ</name>
<reference evidence="2" key="1">
    <citation type="submission" date="2016-10" db="EMBL/GenBank/DDBJ databases">
        <title>Sequence of Gallionella enrichment culture.</title>
        <authorList>
            <person name="Poehlein A."/>
            <person name="Muehling M."/>
            <person name="Daniel R."/>
        </authorList>
    </citation>
    <scope>NUCLEOTIDE SEQUENCE</scope>
</reference>
<gene>
    <name evidence="2" type="ORF">GALL_379180</name>
</gene>